<dbReference type="RefSeq" id="WP_259447682.1">
    <property type="nucleotide sequence ID" value="NZ_CP119520.1"/>
</dbReference>
<dbReference type="Proteomes" id="UP001165263">
    <property type="component" value="Unassembled WGS sequence"/>
</dbReference>
<proteinExistence type="predicted"/>
<dbReference type="EMBL" id="JANUHC010000001">
    <property type="protein sequence ID" value="MCS0628449.1"/>
    <property type="molecule type" value="Genomic_DNA"/>
</dbReference>
<name>A0ABT2BTK3_9BURK</name>
<evidence type="ECO:0000313" key="1">
    <source>
        <dbReference type="EMBL" id="MCS0628449.1"/>
    </source>
</evidence>
<organism evidence="1 2">
    <name type="scientific">Telluria mixta</name>
    <dbReference type="NCBI Taxonomy" id="34071"/>
    <lineage>
        <taxon>Bacteria</taxon>
        <taxon>Pseudomonadati</taxon>
        <taxon>Pseudomonadota</taxon>
        <taxon>Betaproteobacteria</taxon>
        <taxon>Burkholderiales</taxon>
        <taxon>Oxalobacteraceae</taxon>
        <taxon>Telluria group</taxon>
        <taxon>Telluria</taxon>
    </lineage>
</organism>
<keyword evidence="1" id="KW-0560">Oxidoreductase</keyword>
<reference evidence="1" key="1">
    <citation type="submission" date="2022-08" db="EMBL/GenBank/DDBJ databases">
        <title>Reclassification of Massilia species as members of the genera Telluria, Duganella, Pseudoduganella, Mokoshia gen. nov. and Zemynaea gen. nov. using orthogonal and non-orthogonal genome-based approaches.</title>
        <authorList>
            <person name="Bowman J.P."/>
        </authorList>
    </citation>
    <scope>NUCLEOTIDE SEQUENCE</scope>
    <source>
        <strain evidence="1">LMG 11547</strain>
    </source>
</reference>
<evidence type="ECO:0000313" key="2">
    <source>
        <dbReference type="Proteomes" id="UP001165263"/>
    </source>
</evidence>
<keyword evidence="2" id="KW-1185">Reference proteome</keyword>
<gene>
    <name evidence="1" type="ORF">NX786_03765</name>
</gene>
<dbReference type="GO" id="GO:0051213">
    <property type="term" value="F:dioxygenase activity"/>
    <property type="evidence" value="ECO:0007669"/>
    <property type="project" value="UniProtKB-KW"/>
</dbReference>
<dbReference type="SUPFAM" id="SSF51197">
    <property type="entry name" value="Clavaminate synthase-like"/>
    <property type="match status" value="1"/>
</dbReference>
<dbReference type="Gene3D" id="2.60.120.620">
    <property type="entry name" value="q2cbj1_9rhob like domain"/>
    <property type="match status" value="1"/>
</dbReference>
<accession>A0ABT2BTK3</accession>
<comment type="caution">
    <text evidence="1">The sequence shown here is derived from an EMBL/GenBank/DDBJ whole genome shotgun (WGS) entry which is preliminary data.</text>
</comment>
<dbReference type="Pfam" id="PF05721">
    <property type="entry name" value="PhyH"/>
    <property type="match status" value="1"/>
</dbReference>
<sequence>MQKYVSVSGGSRHARLKLFGYYVQRACTSRTLRRIATRALVAGLHMLHGPSARAIRDDGLALDRMRAQGYLRMGALLSGDQCAQALAYLRDQDMIPARRDGCPFRIDAVPPGCRVGDYPLETLVHCPHIMEVANHPDVLRLAAGYLGYTPTISLMGLRWTFPGDGAPDGLLDFHRDSEPGSIKLMVYLTDVDLDAGPHSYVPGTHRDRMPIRLRHYSDADVMRRHGCRVDITGAAGTAFFVDTRGIHKGTLPARTARLMLIVQYSLLPCLIYDYAPVAYPGHDRYDAYVNRLMLATGAGRGTVPLADDVPRHSLQD</sequence>
<protein>
    <submittedName>
        <fullName evidence="1">Phytanoyl-CoA dioxygenase family protein</fullName>
    </submittedName>
</protein>
<keyword evidence="1" id="KW-0223">Dioxygenase</keyword>
<dbReference type="InterPro" id="IPR008775">
    <property type="entry name" value="Phytyl_CoA_dOase-like"/>
</dbReference>